<evidence type="ECO:0000313" key="3">
    <source>
        <dbReference type="Proteomes" id="UP000477750"/>
    </source>
</evidence>
<dbReference type="NCBIfam" id="TIGR00778">
    <property type="entry name" value="ahpD_dom"/>
    <property type="match status" value="1"/>
</dbReference>
<dbReference type="Gene3D" id="1.20.1290.10">
    <property type="entry name" value="AhpD-like"/>
    <property type="match status" value="1"/>
</dbReference>
<accession>A0A6L5GEL2</accession>
<keyword evidence="2" id="KW-0238">DNA-binding</keyword>
<dbReference type="EMBL" id="WIAO01000036">
    <property type="protein sequence ID" value="MQM28127.1"/>
    <property type="molecule type" value="Genomic_DNA"/>
</dbReference>
<comment type="caution">
    <text evidence="2">The sequence shown here is derived from an EMBL/GenBank/DDBJ whole genome shotgun (WGS) entry which is preliminary data.</text>
</comment>
<sequence length="367" mass="38447">MPARGGRRGGRGTGAWSGAAACRPPGFHRGGTPMAPTVKLVTPVDPRHAGGAVAEVYRQVKAELGVLGPALTLYSPAPELLAPVWSLLRESLLVGGPEERKAKEVVATVIAVRNECRFCIDAHATMLHAVGEGALAEGLRAKQPPREWAALADWALDPTAEGPFPAEAAPRFIGTALVFELITRLVKVFAPNDSPNPVLTTKLGRSVGSRLVRELVAADLEPGATLPLLADRPDWAKDLTVRVPGWAGDSPVGTAYGTLRAYASYGSMLLSAEAVEAVARTVGVYGTEVGDRAPDPAGVELLPGEARLGARLAVAAALAPGSVSSSDVDRWRGEVFTDHCLVHLMTFGAMNAVDAVQDEIETRNVDA</sequence>
<feature type="region of interest" description="Disordered" evidence="1">
    <location>
        <begin position="1"/>
        <end position="29"/>
    </location>
</feature>
<gene>
    <name evidence="2" type="ORF">GFD30_21545</name>
</gene>
<dbReference type="PROSITE" id="PS51257">
    <property type="entry name" value="PROKAR_LIPOPROTEIN"/>
    <property type="match status" value="1"/>
</dbReference>
<dbReference type="InterPro" id="IPR029032">
    <property type="entry name" value="AhpD-like"/>
</dbReference>
<evidence type="ECO:0000256" key="1">
    <source>
        <dbReference type="SAM" id="MobiDB-lite"/>
    </source>
</evidence>
<keyword evidence="3" id="KW-1185">Reference proteome</keyword>
<dbReference type="Proteomes" id="UP000477750">
    <property type="component" value="Unassembled WGS sequence"/>
</dbReference>
<reference evidence="2 3" key="1">
    <citation type="submission" date="2019-10" db="EMBL/GenBank/DDBJ databases">
        <title>Glycomyces albidus sp. nov., a novel actinomycete isolated from rhizosphere soil of wheat (Triticum aestivum L.).</title>
        <authorList>
            <person name="Qian L."/>
        </authorList>
    </citation>
    <scope>NUCLEOTIDE SEQUENCE [LARGE SCALE GENOMIC DNA]</scope>
    <source>
        <strain evidence="2 3">NEAU-7082</strain>
    </source>
</reference>
<name>A0A6L5GEL2_9ACTN</name>
<dbReference type="AlphaFoldDB" id="A0A6L5GEL2"/>
<dbReference type="SUPFAM" id="SSF69118">
    <property type="entry name" value="AhpD-like"/>
    <property type="match status" value="1"/>
</dbReference>
<dbReference type="GO" id="GO:0003677">
    <property type="term" value="F:DNA binding"/>
    <property type="evidence" value="ECO:0007669"/>
    <property type="project" value="UniProtKB-KW"/>
</dbReference>
<dbReference type="InterPro" id="IPR004675">
    <property type="entry name" value="AhpD_core"/>
</dbReference>
<feature type="compositionally biased region" description="Basic residues" evidence="1">
    <location>
        <begin position="1"/>
        <end position="10"/>
    </location>
</feature>
<dbReference type="GO" id="GO:0051920">
    <property type="term" value="F:peroxiredoxin activity"/>
    <property type="evidence" value="ECO:0007669"/>
    <property type="project" value="InterPro"/>
</dbReference>
<protein>
    <submittedName>
        <fullName evidence="2">DNA-binding protein</fullName>
    </submittedName>
</protein>
<evidence type="ECO:0000313" key="2">
    <source>
        <dbReference type="EMBL" id="MQM28127.1"/>
    </source>
</evidence>
<organism evidence="2 3">
    <name type="scientific">Glycomyces albidus</name>
    <dbReference type="NCBI Taxonomy" id="2656774"/>
    <lineage>
        <taxon>Bacteria</taxon>
        <taxon>Bacillati</taxon>
        <taxon>Actinomycetota</taxon>
        <taxon>Actinomycetes</taxon>
        <taxon>Glycomycetales</taxon>
        <taxon>Glycomycetaceae</taxon>
        <taxon>Glycomyces</taxon>
    </lineage>
</organism>
<proteinExistence type="predicted"/>